<name>A0A813Y9P5_9BILA</name>
<accession>A0A813Y9P5</accession>
<keyword evidence="9" id="KW-1185">Reference proteome</keyword>
<dbReference type="EMBL" id="CAJNOQ010001255">
    <property type="protein sequence ID" value="CAF0881084.1"/>
    <property type="molecule type" value="Genomic_DNA"/>
</dbReference>
<dbReference type="OrthoDB" id="40902at2759"/>
<dbReference type="EC" id="3.1.4.12" evidence="2"/>
<keyword evidence="4" id="KW-0378">Hydrolase</keyword>
<gene>
    <name evidence="7" type="ORF">GPM918_LOCUS7615</name>
    <name evidence="8" type="ORF">SRO942_LOCUS7615</name>
</gene>
<proteinExistence type="inferred from homology"/>
<dbReference type="GO" id="GO:0005576">
    <property type="term" value="C:extracellular region"/>
    <property type="evidence" value="ECO:0007669"/>
    <property type="project" value="InterPro"/>
</dbReference>
<sequence>MLLLRLIRVNTDDYSNGTSQITLISYNVMFVPSIIVFDRDQITRSKLLTKTNFLHTYDILCLQEVFQKEPSRILLESLSQSYDYRTSVLGTNNEQELWNETLNSHLSSSLSKFVSGGVMILSKWPIQYKLQYFYRNACSAHTFVRTGFVYVKILYNNKYVVHVLGTHLQPTNFRGCYLYGESVIRERQLQEIRQFLNERNISKNELVFLMGDFNIDRYHIKQYRRMLEILNVIEPIYYPNSIQYSWDSAYNLMTWTPNHVNELLDYIFILKDHKSEHWLWYNLITDRLAIEQWHLLGTNSSKIYNNKNVPIMELSDHYPVVGFSNLTLLEWPQEQFGIITIIQFRTKETNESLIINEQRYLTLIRDNNNGTSFLVTNNGTPRRNRCLKSEQYVLLIDANAQNYYLSLISNGRKLKMKYGREYANRYVKIIKMDGQNTSECIESNDIIVFQIRLAIGDYYITTNHQQQLCACTRNITQAKQFILYEIERKNAIKTFLS</sequence>
<evidence type="ECO:0000256" key="3">
    <source>
        <dbReference type="ARBA" id="ARBA00022729"/>
    </source>
</evidence>
<evidence type="ECO:0000256" key="5">
    <source>
        <dbReference type="ARBA" id="ARBA00049371"/>
    </source>
</evidence>
<evidence type="ECO:0000313" key="7">
    <source>
        <dbReference type="EMBL" id="CAF0881084.1"/>
    </source>
</evidence>
<dbReference type="Proteomes" id="UP000681722">
    <property type="component" value="Unassembled WGS sequence"/>
</dbReference>
<reference evidence="7" key="1">
    <citation type="submission" date="2021-02" db="EMBL/GenBank/DDBJ databases">
        <authorList>
            <person name="Nowell W R."/>
        </authorList>
    </citation>
    <scope>NUCLEOTIDE SEQUENCE</scope>
</reference>
<protein>
    <recommendedName>
        <fullName evidence="2">sphingomyelin phosphodiesterase</fullName>
        <ecNumber evidence="2">3.1.4.12</ecNumber>
    </recommendedName>
</protein>
<dbReference type="SUPFAM" id="SSF56219">
    <property type="entry name" value="DNase I-like"/>
    <property type="match status" value="1"/>
</dbReference>
<comment type="similarity">
    <text evidence="1">Belongs to the neutral sphingomyelinase family.</text>
</comment>
<comment type="caution">
    <text evidence="7">The sequence shown here is derived from an EMBL/GenBank/DDBJ whole genome shotgun (WGS) entry which is preliminary data.</text>
</comment>
<dbReference type="InterPro" id="IPR036691">
    <property type="entry name" value="Endo/exonu/phosph_ase_sf"/>
</dbReference>
<dbReference type="GO" id="GO:0004767">
    <property type="term" value="F:sphingomyelin phosphodiesterase activity"/>
    <property type="evidence" value="ECO:0007669"/>
    <property type="project" value="UniProtKB-EC"/>
</dbReference>
<dbReference type="AlphaFoldDB" id="A0A813Y9P5"/>
<dbReference type="InterPro" id="IPR017766">
    <property type="entry name" value="Sphingomyelinase/PLipase_C"/>
</dbReference>
<dbReference type="PANTHER" id="PTHR16320:SF23">
    <property type="entry name" value="SPHINGOMYELINASE C 1"/>
    <property type="match status" value="1"/>
</dbReference>
<comment type="catalytic activity">
    <reaction evidence="5">
        <text>N-(hexadecanoyl)-sphing-4-enine-1-phosphocholine + H2O = N-hexadecanoylsphing-4-enine + phosphocholine + H(+)</text>
        <dbReference type="Rhea" id="RHEA:45644"/>
        <dbReference type="ChEBI" id="CHEBI:15377"/>
        <dbReference type="ChEBI" id="CHEBI:15378"/>
        <dbReference type="ChEBI" id="CHEBI:72959"/>
        <dbReference type="ChEBI" id="CHEBI:78646"/>
        <dbReference type="ChEBI" id="CHEBI:295975"/>
    </reaction>
    <physiologicalReaction direction="left-to-right" evidence="5">
        <dbReference type="Rhea" id="RHEA:45645"/>
    </physiologicalReaction>
</comment>
<evidence type="ECO:0000313" key="9">
    <source>
        <dbReference type="Proteomes" id="UP000663829"/>
    </source>
</evidence>
<dbReference type="PANTHER" id="PTHR16320">
    <property type="entry name" value="SPHINGOMYELINASE FAMILY MEMBER"/>
    <property type="match status" value="1"/>
</dbReference>
<feature type="domain" description="Endonuclease/exonuclease/phosphatase" evidence="6">
    <location>
        <begin position="53"/>
        <end position="268"/>
    </location>
</feature>
<evidence type="ECO:0000256" key="4">
    <source>
        <dbReference type="ARBA" id="ARBA00022801"/>
    </source>
</evidence>
<dbReference type="Gene3D" id="3.60.10.10">
    <property type="entry name" value="Endonuclease/exonuclease/phosphatase"/>
    <property type="match status" value="1"/>
</dbReference>
<dbReference type="EMBL" id="CAJOBC010001255">
    <property type="protein sequence ID" value="CAF3667246.1"/>
    <property type="molecule type" value="Genomic_DNA"/>
</dbReference>
<organism evidence="7 9">
    <name type="scientific">Didymodactylos carnosus</name>
    <dbReference type="NCBI Taxonomy" id="1234261"/>
    <lineage>
        <taxon>Eukaryota</taxon>
        <taxon>Metazoa</taxon>
        <taxon>Spiralia</taxon>
        <taxon>Gnathifera</taxon>
        <taxon>Rotifera</taxon>
        <taxon>Eurotatoria</taxon>
        <taxon>Bdelloidea</taxon>
        <taxon>Philodinida</taxon>
        <taxon>Philodinidae</taxon>
        <taxon>Didymodactylos</taxon>
    </lineage>
</organism>
<evidence type="ECO:0000256" key="2">
    <source>
        <dbReference type="ARBA" id="ARBA00012369"/>
    </source>
</evidence>
<dbReference type="CDD" id="cd09078">
    <property type="entry name" value="nSMase"/>
    <property type="match status" value="1"/>
</dbReference>
<evidence type="ECO:0000313" key="8">
    <source>
        <dbReference type="EMBL" id="CAF3667246.1"/>
    </source>
</evidence>
<dbReference type="InterPro" id="IPR038772">
    <property type="entry name" value="Sph/SMPD2-like"/>
</dbReference>
<dbReference type="Pfam" id="PF03372">
    <property type="entry name" value="Exo_endo_phos"/>
    <property type="match status" value="1"/>
</dbReference>
<evidence type="ECO:0000259" key="6">
    <source>
        <dbReference type="Pfam" id="PF03372"/>
    </source>
</evidence>
<evidence type="ECO:0000256" key="1">
    <source>
        <dbReference type="ARBA" id="ARBA00006335"/>
    </source>
</evidence>
<dbReference type="Proteomes" id="UP000663829">
    <property type="component" value="Unassembled WGS sequence"/>
</dbReference>
<dbReference type="InterPro" id="IPR005135">
    <property type="entry name" value="Endo/exonuclease/phosphatase"/>
</dbReference>
<keyword evidence="3" id="KW-0732">Signal</keyword>